<dbReference type="SUPFAM" id="SSF51735">
    <property type="entry name" value="NAD(P)-binding Rossmann-fold domains"/>
    <property type="match status" value="1"/>
</dbReference>
<evidence type="ECO:0000256" key="4">
    <source>
        <dbReference type="ARBA" id="ARBA00023002"/>
    </source>
</evidence>
<organism evidence="8">
    <name type="scientific">freshwater metagenome</name>
    <dbReference type="NCBI Taxonomy" id="449393"/>
    <lineage>
        <taxon>unclassified sequences</taxon>
        <taxon>metagenomes</taxon>
        <taxon>ecological metagenomes</taxon>
    </lineage>
</organism>
<accession>A0A6J6K4E1</accession>
<dbReference type="HAMAP" id="MF_00222">
    <property type="entry name" value="Shikimate_DH_AroE"/>
    <property type="match status" value="1"/>
</dbReference>
<dbReference type="Gene3D" id="3.40.50.720">
    <property type="entry name" value="NAD(P)-binding Rossmann-like Domain"/>
    <property type="match status" value="1"/>
</dbReference>
<evidence type="ECO:0000256" key="3">
    <source>
        <dbReference type="ARBA" id="ARBA00022857"/>
    </source>
</evidence>
<dbReference type="GO" id="GO:0004764">
    <property type="term" value="F:shikimate 3-dehydrogenase (NADP+) activity"/>
    <property type="evidence" value="ECO:0007669"/>
    <property type="project" value="UniProtKB-EC"/>
</dbReference>
<dbReference type="Pfam" id="PF08501">
    <property type="entry name" value="Shikimate_dh_N"/>
    <property type="match status" value="1"/>
</dbReference>
<keyword evidence="4" id="KW-0560">Oxidoreductase</keyword>
<name>A0A6J6K4E1_9ZZZZ</name>
<dbReference type="InterPro" id="IPR022893">
    <property type="entry name" value="Shikimate_DH_fam"/>
</dbReference>
<evidence type="ECO:0000259" key="6">
    <source>
        <dbReference type="Pfam" id="PF01488"/>
    </source>
</evidence>
<dbReference type="InterPro" id="IPR006151">
    <property type="entry name" value="Shikm_DH/Glu-tRNA_Rdtase"/>
</dbReference>
<dbReference type="InterPro" id="IPR013708">
    <property type="entry name" value="Shikimate_DH-bd_N"/>
</dbReference>
<dbReference type="CDD" id="cd01065">
    <property type="entry name" value="NAD_bind_Shikimate_DH"/>
    <property type="match status" value="1"/>
</dbReference>
<dbReference type="GO" id="GO:0009423">
    <property type="term" value="P:chorismate biosynthetic process"/>
    <property type="evidence" value="ECO:0007669"/>
    <property type="project" value="UniProtKB-UniPathway"/>
</dbReference>
<dbReference type="GO" id="GO:0009073">
    <property type="term" value="P:aromatic amino acid family biosynthetic process"/>
    <property type="evidence" value="ECO:0007669"/>
    <property type="project" value="UniProtKB-KW"/>
</dbReference>
<dbReference type="GO" id="GO:0050661">
    <property type="term" value="F:NADP binding"/>
    <property type="evidence" value="ECO:0007669"/>
    <property type="project" value="InterPro"/>
</dbReference>
<dbReference type="Gene3D" id="3.40.50.10860">
    <property type="entry name" value="Leucine Dehydrogenase, chain A, domain 1"/>
    <property type="match status" value="1"/>
</dbReference>
<dbReference type="NCBIfam" id="TIGR00507">
    <property type="entry name" value="aroE"/>
    <property type="match status" value="1"/>
</dbReference>
<gene>
    <name evidence="8" type="ORF">UFOPK2169_00351</name>
</gene>
<evidence type="ECO:0000256" key="5">
    <source>
        <dbReference type="ARBA" id="ARBA00023141"/>
    </source>
</evidence>
<dbReference type="Pfam" id="PF01488">
    <property type="entry name" value="Shikimate_DH"/>
    <property type="match status" value="1"/>
</dbReference>
<dbReference type="SUPFAM" id="SSF53223">
    <property type="entry name" value="Aminoacid dehydrogenase-like, N-terminal domain"/>
    <property type="match status" value="1"/>
</dbReference>
<dbReference type="InterPro" id="IPR046346">
    <property type="entry name" value="Aminoacid_DH-like_N_sf"/>
</dbReference>
<keyword evidence="5" id="KW-0057">Aromatic amino acid biosynthesis</keyword>
<protein>
    <recommendedName>
        <fullName evidence="1">shikimate dehydrogenase (NADP(+))</fullName>
        <ecNumber evidence="1">1.1.1.25</ecNumber>
    </recommendedName>
</protein>
<evidence type="ECO:0000313" key="8">
    <source>
        <dbReference type="EMBL" id="CAB4644580.1"/>
    </source>
</evidence>
<keyword evidence="2" id="KW-0028">Amino-acid biosynthesis</keyword>
<dbReference type="InterPro" id="IPR011342">
    <property type="entry name" value="Shikimate_DH"/>
</dbReference>
<dbReference type="InterPro" id="IPR036291">
    <property type="entry name" value="NAD(P)-bd_dom_sf"/>
</dbReference>
<reference evidence="8" key="1">
    <citation type="submission" date="2020-05" db="EMBL/GenBank/DDBJ databases">
        <authorList>
            <person name="Chiriac C."/>
            <person name="Salcher M."/>
            <person name="Ghai R."/>
            <person name="Kavagutti S V."/>
        </authorList>
    </citation>
    <scope>NUCLEOTIDE SEQUENCE</scope>
</reference>
<evidence type="ECO:0000256" key="2">
    <source>
        <dbReference type="ARBA" id="ARBA00022605"/>
    </source>
</evidence>
<evidence type="ECO:0000259" key="7">
    <source>
        <dbReference type="Pfam" id="PF08501"/>
    </source>
</evidence>
<sequence>MNAASLVAAVIGSPVSHSLSPAMYRAALRIHGVQGEYEALECVGDDVAALVSTLQHQGVRGLSVTMPLKERIIAALDSVDEVASLLHAVNCVVLTSTHTTGYNTDGDGCCDALTEQGGAHLGGATAVVLGAGGTGRSVALALGCRGAHVVVVNRSVSHAEQLVQRLGSVVTREGGTLRVGTIDDIASADVVVNTTSVGMNSTETLVPRSMLRAEHIVLDAVYQPLETTFLADARSAGATVVDGLWMLVQQARRQCVLQFGWKPTAEVMREAAERELRARRQ</sequence>
<dbReference type="PANTHER" id="PTHR21089:SF1">
    <property type="entry name" value="BIFUNCTIONAL 3-DEHYDROQUINATE DEHYDRATASE_SHIKIMATE DEHYDROGENASE, CHLOROPLASTIC"/>
    <property type="match status" value="1"/>
</dbReference>
<dbReference type="UniPathway" id="UPA00053">
    <property type="reaction ID" value="UER00087"/>
</dbReference>
<keyword evidence="3" id="KW-0521">NADP</keyword>
<evidence type="ECO:0000256" key="1">
    <source>
        <dbReference type="ARBA" id="ARBA00012962"/>
    </source>
</evidence>
<proteinExistence type="inferred from homology"/>
<dbReference type="EMBL" id="CAEZWE010000008">
    <property type="protein sequence ID" value="CAB4644580.1"/>
    <property type="molecule type" value="Genomic_DNA"/>
</dbReference>
<feature type="domain" description="Quinate/shikimate 5-dehydrogenase/glutamyl-tRNA reductase" evidence="6">
    <location>
        <begin position="119"/>
        <end position="196"/>
    </location>
</feature>
<dbReference type="EC" id="1.1.1.25" evidence="1"/>
<dbReference type="PANTHER" id="PTHR21089">
    <property type="entry name" value="SHIKIMATE DEHYDROGENASE"/>
    <property type="match status" value="1"/>
</dbReference>
<feature type="domain" description="Shikimate dehydrogenase substrate binding N-terminal" evidence="7">
    <location>
        <begin position="10"/>
        <end position="92"/>
    </location>
</feature>
<dbReference type="GO" id="GO:0008652">
    <property type="term" value="P:amino acid biosynthetic process"/>
    <property type="evidence" value="ECO:0007669"/>
    <property type="project" value="UniProtKB-KW"/>
</dbReference>
<dbReference type="AlphaFoldDB" id="A0A6J6K4E1"/>
<dbReference type="GO" id="GO:0019632">
    <property type="term" value="P:shikimate metabolic process"/>
    <property type="evidence" value="ECO:0007669"/>
    <property type="project" value="InterPro"/>
</dbReference>